<evidence type="ECO:0000313" key="5">
    <source>
        <dbReference type="Proteomes" id="UP000321408"/>
    </source>
</evidence>
<reference evidence="4 5" key="2">
    <citation type="journal article" date="2024" name="Int. J. Syst. Evol. Microbiol.">
        <title>Promethearchaeum syntrophicum gen. nov., sp. nov., an anaerobic, obligately syntrophic archaeon, the first isolate of the lineage 'Asgard' archaea, and proposal of the new archaeal phylum Promethearchaeota phyl. nov. and kingdom Promethearchaeati regn. nov.</title>
        <authorList>
            <person name="Imachi H."/>
            <person name="Nobu M.K."/>
            <person name="Kato S."/>
            <person name="Takaki Y."/>
            <person name="Miyazaki M."/>
            <person name="Miyata M."/>
            <person name="Ogawara M."/>
            <person name="Saito Y."/>
            <person name="Sakai S."/>
            <person name="Tahara Y.O."/>
            <person name="Takano Y."/>
            <person name="Tasumi E."/>
            <person name="Uematsu K."/>
            <person name="Yoshimura T."/>
            <person name="Itoh T."/>
            <person name="Ohkuma M."/>
            <person name="Takai K."/>
        </authorList>
    </citation>
    <scope>NUCLEOTIDE SEQUENCE [LARGE SCALE GENOMIC DNA]</scope>
    <source>
        <strain evidence="4 5">MK-D1</strain>
    </source>
</reference>
<proteinExistence type="inferred from homology"/>
<dbReference type="EMBL" id="CP042905">
    <property type="protein sequence ID" value="QEE15871.1"/>
    <property type="molecule type" value="Genomic_DNA"/>
</dbReference>
<dbReference type="InterPro" id="IPR008218">
    <property type="entry name" value="ATPase_V1-cplx_f_g_su"/>
</dbReference>
<dbReference type="Pfam" id="PF01990">
    <property type="entry name" value="ATP-synt_F"/>
    <property type="match status" value="1"/>
</dbReference>
<keyword evidence="2" id="KW-0813">Transport</keyword>
<dbReference type="SUPFAM" id="SSF159468">
    <property type="entry name" value="AtpF-like"/>
    <property type="match status" value="1"/>
</dbReference>
<dbReference type="AlphaFoldDB" id="A0A5B9DA53"/>
<dbReference type="OrthoDB" id="24971at2157"/>
<dbReference type="Proteomes" id="UP000321408">
    <property type="component" value="Chromosome"/>
</dbReference>
<dbReference type="Gene3D" id="3.40.50.10580">
    <property type="entry name" value="ATPase, V1 complex, subunit F"/>
    <property type="match status" value="1"/>
</dbReference>
<gene>
    <name evidence="4" type="ORF">DSAG12_01698</name>
</gene>
<keyword evidence="5" id="KW-1185">Reference proteome</keyword>
<evidence type="ECO:0000313" key="4">
    <source>
        <dbReference type="EMBL" id="QEE15871.1"/>
    </source>
</evidence>
<comment type="similarity">
    <text evidence="1">Belongs to the V-ATPase F subunit family.</text>
</comment>
<dbReference type="GO" id="GO:0046961">
    <property type="term" value="F:proton-transporting ATPase activity, rotational mechanism"/>
    <property type="evidence" value="ECO:0007669"/>
    <property type="project" value="InterPro"/>
</dbReference>
<sequence>MKIVSVGDEHLNLMFSLIGITGFEITTEDEDELKEQFNEILRDKDIGLIIISEKFLIRFKGFFTSLKKQKSPIIIEVPDIKGTLDFNYFQQFIQKYIGLI</sequence>
<evidence type="ECO:0000256" key="2">
    <source>
        <dbReference type="ARBA" id="ARBA00022448"/>
    </source>
</evidence>
<dbReference type="GeneID" id="41329691"/>
<evidence type="ECO:0000256" key="3">
    <source>
        <dbReference type="ARBA" id="ARBA00023065"/>
    </source>
</evidence>
<protein>
    <submittedName>
        <fullName evidence="4">V-type ATP synthase subunit F</fullName>
    </submittedName>
</protein>
<name>A0A5B9DA53_9ARCH</name>
<keyword evidence="3" id="KW-0406">Ion transport</keyword>
<dbReference type="KEGG" id="psyt:DSAG12_01698"/>
<reference evidence="4 5" key="1">
    <citation type="journal article" date="2020" name="Nature">
        <title>Isolation of an archaeon at the prokaryote-eukaryote interface.</title>
        <authorList>
            <person name="Imachi H."/>
            <person name="Nobu M.K."/>
            <person name="Nakahara N."/>
            <person name="Morono Y."/>
            <person name="Ogawara M."/>
            <person name="Takaki Y."/>
            <person name="Takano Y."/>
            <person name="Uematsu K."/>
            <person name="Ikuta T."/>
            <person name="Ito M."/>
            <person name="Matsui Y."/>
            <person name="Miyazaki M."/>
            <person name="Murata K."/>
            <person name="Saito Y."/>
            <person name="Sakai S."/>
            <person name="Song C."/>
            <person name="Tasumi E."/>
            <person name="Yamanaka Y."/>
            <person name="Yamaguchi T."/>
            <person name="Kamagata Y."/>
            <person name="Tamaki H."/>
            <person name="Takai K."/>
        </authorList>
    </citation>
    <scope>NUCLEOTIDE SEQUENCE [LARGE SCALE GENOMIC DNA]</scope>
    <source>
        <strain evidence="4 5">MK-D1</strain>
    </source>
</reference>
<organism evidence="4 5">
    <name type="scientific">Promethearchaeum syntrophicum</name>
    <dbReference type="NCBI Taxonomy" id="2594042"/>
    <lineage>
        <taxon>Archaea</taxon>
        <taxon>Promethearchaeati</taxon>
        <taxon>Promethearchaeota</taxon>
        <taxon>Promethearchaeia</taxon>
        <taxon>Promethearchaeales</taxon>
        <taxon>Promethearchaeaceae</taxon>
        <taxon>Promethearchaeum</taxon>
    </lineage>
</organism>
<dbReference type="InterPro" id="IPR036906">
    <property type="entry name" value="ATPase_V1_fsu_sf"/>
</dbReference>
<dbReference type="RefSeq" id="WP_147662767.1">
    <property type="nucleotide sequence ID" value="NZ_CP042905.2"/>
</dbReference>
<evidence type="ECO:0000256" key="1">
    <source>
        <dbReference type="ARBA" id="ARBA00010148"/>
    </source>
</evidence>
<accession>A0A5B9DA53</accession>